<protein>
    <recommendedName>
        <fullName evidence="4">Integrase, catalytic region, zinc finger, CCHC-type, peptidase aspartic, catalytic</fullName>
    </recommendedName>
</protein>
<reference evidence="2" key="1">
    <citation type="journal article" date="2022" name="Int. J. Mol. Sci.">
        <title>Draft Genome of Tanacetum Coccineum: Genomic Comparison of Closely Related Tanacetum-Family Plants.</title>
        <authorList>
            <person name="Yamashiro T."/>
            <person name="Shiraishi A."/>
            <person name="Nakayama K."/>
            <person name="Satake H."/>
        </authorList>
    </citation>
    <scope>NUCLEOTIDE SEQUENCE</scope>
</reference>
<sequence length="718" mass="80208">MAVLHGRIQTKIPHNKPTTTRDFNKPRNIECQESGCLECNLESGRLECWKSEWAYCCSWDCYQNPNGNGNVVAARAEGNAIGNNDGSAEVHHYDNFYNNDIFNMFTQQEQYTELLDPIPEPRQVNQNDSNVVSEVSSVEQGGGIGVFVSQTTKSREELDFSNTSKPVNVSKPISIPNEVFLDDTTPSVARKFLNEIHKITKDEIFPIVNQFDARLQNFKIQFLKEAAKFVRDFKSLAKEADESLAQHKALELEFECLLRVVVSQGIMFIVQSNSVVDTSNLQTELEPYNDMQQKIERLQAQLGDLKGKSKDTPCVSNTLDPLSQKLENKNVELEFQGLPKIGETHALLKPVTSNSVPTPQESKVVKNDNVIALGMFRINPFKPFREEKPMPNKVRASVKTKPFTVSQPYVITKKDVNSNSNCLSSTGVDNTAKTRRPHPRINIKNDMVPSTFKSSCSKNKEVEVEEHPRNLLLSKNKKHMSSECNNIKLAIQNDKSKVVCAMYKQCLITANHDVNYVNEMNSHGKSKRASHPPKPVPNSKQRLHLLYMDLSGLMRIASINRKRKPDISFLHVFAALCYPTNDREDIGKLSAKGDIDFFIGYSTGSCAYRIGGQPSATPRTILATRAPQVLQTPTTYTSIADTTPTPTNSSSQATNFPNTSHDVDELETQQQHVQQQNNQAPLKPEIVADNVPNAMLDGNTFVNPFATPSRSAAESSSS</sequence>
<comment type="caution">
    <text evidence="2">The sequence shown here is derived from an EMBL/GenBank/DDBJ whole genome shotgun (WGS) entry which is preliminary data.</text>
</comment>
<evidence type="ECO:0000256" key="1">
    <source>
        <dbReference type="SAM" id="MobiDB-lite"/>
    </source>
</evidence>
<feature type="region of interest" description="Disordered" evidence="1">
    <location>
        <begin position="637"/>
        <end position="682"/>
    </location>
</feature>
<feature type="compositionally biased region" description="Polar residues" evidence="1">
    <location>
        <begin position="637"/>
        <end position="660"/>
    </location>
</feature>
<evidence type="ECO:0000313" key="3">
    <source>
        <dbReference type="Proteomes" id="UP001151760"/>
    </source>
</evidence>
<reference evidence="2" key="2">
    <citation type="submission" date="2022-01" db="EMBL/GenBank/DDBJ databases">
        <authorList>
            <person name="Yamashiro T."/>
            <person name="Shiraishi A."/>
            <person name="Satake H."/>
            <person name="Nakayama K."/>
        </authorList>
    </citation>
    <scope>NUCLEOTIDE SEQUENCE</scope>
</reference>
<organism evidence="2 3">
    <name type="scientific">Tanacetum coccineum</name>
    <dbReference type="NCBI Taxonomy" id="301880"/>
    <lineage>
        <taxon>Eukaryota</taxon>
        <taxon>Viridiplantae</taxon>
        <taxon>Streptophyta</taxon>
        <taxon>Embryophyta</taxon>
        <taxon>Tracheophyta</taxon>
        <taxon>Spermatophyta</taxon>
        <taxon>Magnoliopsida</taxon>
        <taxon>eudicotyledons</taxon>
        <taxon>Gunneridae</taxon>
        <taxon>Pentapetalae</taxon>
        <taxon>asterids</taxon>
        <taxon>campanulids</taxon>
        <taxon>Asterales</taxon>
        <taxon>Asteraceae</taxon>
        <taxon>Asteroideae</taxon>
        <taxon>Anthemideae</taxon>
        <taxon>Anthemidinae</taxon>
        <taxon>Tanacetum</taxon>
    </lineage>
</organism>
<proteinExistence type="predicted"/>
<dbReference type="EMBL" id="BQNB010020237">
    <property type="protein sequence ID" value="GJT93801.1"/>
    <property type="molecule type" value="Genomic_DNA"/>
</dbReference>
<name>A0ABQ5I101_9ASTR</name>
<dbReference type="Proteomes" id="UP001151760">
    <property type="component" value="Unassembled WGS sequence"/>
</dbReference>
<gene>
    <name evidence="2" type="ORF">Tco_1082646</name>
</gene>
<evidence type="ECO:0000313" key="2">
    <source>
        <dbReference type="EMBL" id="GJT93801.1"/>
    </source>
</evidence>
<accession>A0ABQ5I101</accession>
<evidence type="ECO:0008006" key="4">
    <source>
        <dbReference type="Google" id="ProtNLM"/>
    </source>
</evidence>
<keyword evidence="3" id="KW-1185">Reference proteome</keyword>
<feature type="compositionally biased region" description="Low complexity" evidence="1">
    <location>
        <begin position="669"/>
        <end position="679"/>
    </location>
</feature>
<feature type="region of interest" description="Disordered" evidence="1">
    <location>
        <begin position="1"/>
        <end position="23"/>
    </location>
</feature>